<dbReference type="SUPFAM" id="SSF56935">
    <property type="entry name" value="Porins"/>
    <property type="match status" value="1"/>
</dbReference>
<evidence type="ECO:0000256" key="3">
    <source>
        <dbReference type="ARBA" id="ARBA00022452"/>
    </source>
</evidence>
<evidence type="ECO:0000256" key="10">
    <source>
        <dbReference type="PROSITE-ProRule" id="PRU01360"/>
    </source>
</evidence>
<dbReference type="PANTHER" id="PTHR30069:SF29">
    <property type="entry name" value="HEMOGLOBIN AND HEMOGLOBIN-HAPTOGLOBIN-BINDING PROTEIN 1-RELATED"/>
    <property type="match status" value="1"/>
</dbReference>
<accession>I4C1L7</accession>
<evidence type="ECO:0000259" key="15">
    <source>
        <dbReference type="Pfam" id="PF07715"/>
    </source>
</evidence>
<keyword evidence="7 10" id="KW-0472">Membrane</keyword>
<dbReference type="PATRIC" id="fig|706587.4.peg.828"/>
<dbReference type="PROSITE" id="PS52016">
    <property type="entry name" value="TONB_DEPENDENT_REC_3"/>
    <property type="match status" value="1"/>
</dbReference>
<comment type="subcellular location">
    <subcellularLocation>
        <location evidence="1 10">Cell outer membrane</location>
        <topology evidence="1 10">Multi-pass membrane protein</topology>
    </subcellularLocation>
</comment>
<dbReference type="GO" id="GO:0015344">
    <property type="term" value="F:siderophore uptake transmembrane transporter activity"/>
    <property type="evidence" value="ECO:0007669"/>
    <property type="project" value="TreeGrafter"/>
</dbReference>
<keyword evidence="4 10" id="KW-0812">Transmembrane</keyword>
<dbReference type="InterPro" id="IPR036942">
    <property type="entry name" value="Beta-barrel_TonB_sf"/>
</dbReference>
<name>I4C1L7_DESTA</name>
<dbReference type="GO" id="GO:0009279">
    <property type="term" value="C:cell outer membrane"/>
    <property type="evidence" value="ECO:0007669"/>
    <property type="project" value="UniProtKB-SubCell"/>
</dbReference>
<dbReference type="PANTHER" id="PTHR30069">
    <property type="entry name" value="TONB-DEPENDENT OUTER MEMBRANE RECEPTOR"/>
    <property type="match status" value="1"/>
</dbReference>
<dbReference type="EMBL" id="CP003360">
    <property type="protein sequence ID" value="AFM23458.1"/>
    <property type="molecule type" value="Genomic_DNA"/>
</dbReference>
<feature type="domain" description="TonB-dependent receptor-like beta-barrel" evidence="14">
    <location>
        <begin position="294"/>
        <end position="690"/>
    </location>
</feature>
<dbReference type="Gene3D" id="2.40.170.20">
    <property type="entry name" value="TonB-dependent receptor, beta-barrel domain"/>
    <property type="match status" value="1"/>
</dbReference>
<protein>
    <submittedName>
        <fullName evidence="16">Outer membrane receptor for ferrienterochelin and colicins</fullName>
    </submittedName>
</protein>
<evidence type="ECO:0000256" key="11">
    <source>
        <dbReference type="RuleBase" id="RU003357"/>
    </source>
</evidence>
<dbReference type="STRING" id="706587.Desti_0732"/>
<keyword evidence="9 10" id="KW-0998">Cell outer membrane</keyword>
<keyword evidence="3 10" id="KW-1134">Transmembrane beta strand</keyword>
<evidence type="ECO:0000313" key="17">
    <source>
        <dbReference type="Proteomes" id="UP000006055"/>
    </source>
</evidence>
<keyword evidence="2 10" id="KW-0813">Transport</keyword>
<keyword evidence="6 11" id="KW-0798">TonB box</keyword>
<evidence type="ECO:0000259" key="14">
    <source>
        <dbReference type="Pfam" id="PF00593"/>
    </source>
</evidence>
<sequence>MNAFCSCRKIYLCVLFLAAGAIIFATNSVSIAQETESSRPLERIDIEAPERRPATRATTPSRSGASYDEPAPAPPSSTEDRGGLSQVFSGSGIPTSTLSLVTDKSQVSLGAASLPAQVQTITPQEIQQLNVWREPADLFMRIAGVNSYYYNQGTLGLSIGMRGFASANEIAFFVDGVPQNYPCQAGQGRVLIQWLAPEAIEKIEVIKGPFSALYGDFAMAGVINITTKKSDPSSSLSAEGGSYGYFRALGILSTPRLFFTPFLVQEFDTIDGYRDNSEFKQGSTFDKVSFPALGGTLSLRYTYYQSTWGGSCYVPIDLIRNGQWNRRRPINPTDGGDVRRSTAVMNYSPMCGERGLYATLYADRYHGMRYDQRWPLTSNQIGRMENTLYWGGRVYYNLVFGDMASLTIGGETRQDTGDQQQYNTFERMFRSLTYSYDISMANWAMFLQGQIKPHERVKIVGGVRWDYFTQRFDNFTRPQNSGKGFPFIRSPKIGFVMTPTDNVNIFGNVGCGFRSPSNTEVSPYGATSRSNFNLDPAMIQTYDLGFNVALFGNLYFAADYYHTYTQREIKTVNDQPVNIGDTVRKGYELEVKYYPSSEIDFFASYAWVDAKVIDPTYPGQYLVTYIPEHLIKGGVTMQRDFGLRGRVLADLYYEYHSGAPLYKNSTATIPLYAPDYDVYNFKLRYSGNGWSSWVSARCQPREFSSSYFTVNAGLLTCDPPPKWEVASGLTYSFW</sequence>
<reference evidence="17" key="1">
    <citation type="submission" date="2012-06" db="EMBL/GenBank/DDBJ databases">
        <title>Complete sequence of chromosome of Desulfomonile tiedjei DSM 6799.</title>
        <authorList>
            <person name="Lucas S."/>
            <person name="Copeland A."/>
            <person name="Lapidus A."/>
            <person name="Glavina del Rio T."/>
            <person name="Dalin E."/>
            <person name="Tice H."/>
            <person name="Bruce D."/>
            <person name="Goodwin L."/>
            <person name="Pitluck S."/>
            <person name="Peters L."/>
            <person name="Ovchinnikova G."/>
            <person name="Zeytun A."/>
            <person name="Lu M."/>
            <person name="Kyrpides N."/>
            <person name="Mavromatis K."/>
            <person name="Ivanova N."/>
            <person name="Brettin T."/>
            <person name="Detter J.C."/>
            <person name="Han C."/>
            <person name="Larimer F."/>
            <person name="Land M."/>
            <person name="Hauser L."/>
            <person name="Markowitz V."/>
            <person name="Cheng J.-F."/>
            <person name="Hugenholtz P."/>
            <person name="Woyke T."/>
            <person name="Wu D."/>
            <person name="Spring S."/>
            <person name="Schroeder M."/>
            <person name="Brambilla E."/>
            <person name="Klenk H.-P."/>
            <person name="Eisen J.A."/>
        </authorList>
    </citation>
    <scope>NUCLEOTIDE SEQUENCE [LARGE SCALE GENOMIC DNA]</scope>
    <source>
        <strain evidence="17">ATCC 49306 / DSM 6799 / DCB-1</strain>
    </source>
</reference>
<dbReference type="HOGENOM" id="CLU_407554_0_0_7"/>
<feature type="signal peptide" evidence="13">
    <location>
        <begin position="1"/>
        <end position="32"/>
    </location>
</feature>
<dbReference type="AlphaFoldDB" id="I4C1L7"/>
<feature type="compositionally biased region" description="Basic and acidic residues" evidence="12">
    <location>
        <begin position="36"/>
        <end position="53"/>
    </location>
</feature>
<keyword evidence="5 13" id="KW-0732">Signal</keyword>
<evidence type="ECO:0000313" key="16">
    <source>
        <dbReference type="EMBL" id="AFM23458.1"/>
    </source>
</evidence>
<dbReference type="eggNOG" id="COG4771">
    <property type="taxonomic scope" value="Bacteria"/>
</dbReference>
<feature type="chain" id="PRO_5003687430" evidence="13">
    <location>
        <begin position="33"/>
        <end position="734"/>
    </location>
</feature>
<evidence type="ECO:0000256" key="6">
    <source>
        <dbReference type="ARBA" id="ARBA00023077"/>
    </source>
</evidence>
<dbReference type="GO" id="GO:0044718">
    <property type="term" value="P:siderophore transmembrane transport"/>
    <property type="evidence" value="ECO:0007669"/>
    <property type="project" value="TreeGrafter"/>
</dbReference>
<evidence type="ECO:0000256" key="1">
    <source>
        <dbReference type="ARBA" id="ARBA00004571"/>
    </source>
</evidence>
<dbReference type="OrthoDB" id="9763670at2"/>
<evidence type="ECO:0000256" key="7">
    <source>
        <dbReference type="ARBA" id="ARBA00023136"/>
    </source>
</evidence>
<feature type="domain" description="TonB-dependent receptor plug" evidence="15">
    <location>
        <begin position="113"/>
        <end position="222"/>
    </location>
</feature>
<evidence type="ECO:0000256" key="5">
    <source>
        <dbReference type="ARBA" id="ARBA00022729"/>
    </source>
</evidence>
<evidence type="ECO:0000256" key="13">
    <source>
        <dbReference type="SAM" id="SignalP"/>
    </source>
</evidence>
<comment type="similarity">
    <text evidence="10 11">Belongs to the TonB-dependent receptor family.</text>
</comment>
<dbReference type="Gene3D" id="2.170.130.10">
    <property type="entry name" value="TonB-dependent receptor, plug domain"/>
    <property type="match status" value="1"/>
</dbReference>
<dbReference type="KEGG" id="dti:Desti_0732"/>
<dbReference type="Proteomes" id="UP000006055">
    <property type="component" value="Chromosome"/>
</dbReference>
<dbReference type="Pfam" id="PF07715">
    <property type="entry name" value="Plug"/>
    <property type="match status" value="1"/>
</dbReference>
<dbReference type="RefSeq" id="WP_014808614.1">
    <property type="nucleotide sequence ID" value="NC_018025.1"/>
</dbReference>
<gene>
    <name evidence="16" type="ordered locus">Desti_0732</name>
</gene>
<dbReference type="InterPro" id="IPR039426">
    <property type="entry name" value="TonB-dep_rcpt-like"/>
</dbReference>
<evidence type="ECO:0000256" key="4">
    <source>
        <dbReference type="ARBA" id="ARBA00022692"/>
    </source>
</evidence>
<dbReference type="Pfam" id="PF00593">
    <property type="entry name" value="TonB_dep_Rec_b-barrel"/>
    <property type="match status" value="1"/>
</dbReference>
<dbReference type="InterPro" id="IPR037066">
    <property type="entry name" value="Plug_dom_sf"/>
</dbReference>
<keyword evidence="17" id="KW-1185">Reference proteome</keyword>
<evidence type="ECO:0000256" key="12">
    <source>
        <dbReference type="SAM" id="MobiDB-lite"/>
    </source>
</evidence>
<evidence type="ECO:0000256" key="8">
    <source>
        <dbReference type="ARBA" id="ARBA00023170"/>
    </source>
</evidence>
<organism evidence="16 17">
    <name type="scientific">Desulfomonile tiedjei (strain ATCC 49306 / DSM 6799 / DCB-1)</name>
    <dbReference type="NCBI Taxonomy" id="706587"/>
    <lineage>
        <taxon>Bacteria</taxon>
        <taxon>Pseudomonadati</taxon>
        <taxon>Thermodesulfobacteriota</taxon>
        <taxon>Desulfomonilia</taxon>
        <taxon>Desulfomonilales</taxon>
        <taxon>Desulfomonilaceae</taxon>
        <taxon>Desulfomonile</taxon>
    </lineage>
</organism>
<proteinExistence type="inferred from homology"/>
<feature type="region of interest" description="Disordered" evidence="12">
    <location>
        <begin position="36"/>
        <end position="86"/>
    </location>
</feature>
<dbReference type="InterPro" id="IPR012910">
    <property type="entry name" value="Plug_dom"/>
</dbReference>
<evidence type="ECO:0000256" key="9">
    <source>
        <dbReference type="ARBA" id="ARBA00023237"/>
    </source>
</evidence>
<dbReference type="InterPro" id="IPR000531">
    <property type="entry name" value="Beta-barrel_TonB"/>
</dbReference>
<keyword evidence="8 16" id="KW-0675">Receptor</keyword>
<evidence type="ECO:0000256" key="2">
    <source>
        <dbReference type="ARBA" id="ARBA00022448"/>
    </source>
</evidence>